<sequence>MLAEIFGVDGVVLVVVLVAVLFGSSQIPKLARSLGSAKAEFHKGQHEAGSAPTEQAAPAPLPPSQATPGYPTQAAPAAPTWVPRQDA</sequence>
<dbReference type="InterPro" id="IPR003369">
    <property type="entry name" value="TatA/B/E"/>
</dbReference>
<dbReference type="RefSeq" id="WP_377787493.1">
    <property type="nucleotide sequence ID" value="NZ_JBHLYQ010000007.1"/>
</dbReference>
<evidence type="ECO:0000256" key="3">
    <source>
        <dbReference type="ARBA" id="ARBA00022692"/>
    </source>
</evidence>
<dbReference type="Proteomes" id="UP001589788">
    <property type="component" value="Unassembled WGS sequence"/>
</dbReference>
<feature type="transmembrane region" description="Helical" evidence="9">
    <location>
        <begin position="6"/>
        <end position="24"/>
    </location>
</feature>
<evidence type="ECO:0000256" key="5">
    <source>
        <dbReference type="ARBA" id="ARBA00022989"/>
    </source>
</evidence>
<dbReference type="Gene3D" id="1.20.5.3310">
    <property type="match status" value="1"/>
</dbReference>
<comment type="caution">
    <text evidence="10">The sequence shown here is derived from an EMBL/GenBank/DDBJ whole genome shotgun (WGS) entry which is preliminary data.</text>
</comment>
<dbReference type="EMBL" id="JBHLYQ010000007">
    <property type="protein sequence ID" value="MFC0080855.1"/>
    <property type="molecule type" value="Genomic_DNA"/>
</dbReference>
<organism evidence="10 11">
    <name type="scientific">Aciditerrimonas ferrireducens</name>
    <dbReference type="NCBI Taxonomy" id="667306"/>
    <lineage>
        <taxon>Bacteria</taxon>
        <taxon>Bacillati</taxon>
        <taxon>Actinomycetota</taxon>
        <taxon>Acidimicrobiia</taxon>
        <taxon>Acidimicrobiales</taxon>
        <taxon>Acidimicrobiaceae</taxon>
        <taxon>Aciditerrimonas</taxon>
    </lineage>
</organism>
<keyword evidence="7 9" id="KW-0472">Membrane</keyword>
<evidence type="ECO:0000256" key="1">
    <source>
        <dbReference type="ARBA" id="ARBA00004167"/>
    </source>
</evidence>
<proteinExistence type="predicted"/>
<evidence type="ECO:0000313" key="11">
    <source>
        <dbReference type="Proteomes" id="UP001589788"/>
    </source>
</evidence>
<keyword evidence="6" id="KW-0811">Translocation</keyword>
<evidence type="ECO:0000256" key="8">
    <source>
        <dbReference type="SAM" id="MobiDB-lite"/>
    </source>
</evidence>
<evidence type="ECO:0000313" key="10">
    <source>
        <dbReference type="EMBL" id="MFC0080855.1"/>
    </source>
</evidence>
<protein>
    <submittedName>
        <fullName evidence="10">Twin-arginine translocase TatA/TatE family subunit</fullName>
    </submittedName>
</protein>
<gene>
    <name evidence="10" type="ORF">ACFFRE_01620</name>
</gene>
<keyword evidence="5 9" id="KW-1133">Transmembrane helix</keyword>
<evidence type="ECO:0000256" key="9">
    <source>
        <dbReference type="SAM" id="Phobius"/>
    </source>
</evidence>
<keyword evidence="4" id="KW-0653">Protein transport</keyword>
<dbReference type="Pfam" id="PF02416">
    <property type="entry name" value="TatA_B_E"/>
    <property type="match status" value="1"/>
</dbReference>
<accession>A0ABV6BZK8</accession>
<evidence type="ECO:0000256" key="7">
    <source>
        <dbReference type="ARBA" id="ARBA00023136"/>
    </source>
</evidence>
<keyword evidence="11" id="KW-1185">Reference proteome</keyword>
<evidence type="ECO:0000256" key="4">
    <source>
        <dbReference type="ARBA" id="ARBA00022927"/>
    </source>
</evidence>
<name>A0ABV6BZK8_9ACTN</name>
<reference evidence="10 11" key="1">
    <citation type="submission" date="2024-09" db="EMBL/GenBank/DDBJ databases">
        <authorList>
            <person name="Sun Q."/>
            <person name="Mori K."/>
        </authorList>
    </citation>
    <scope>NUCLEOTIDE SEQUENCE [LARGE SCALE GENOMIC DNA]</scope>
    <source>
        <strain evidence="10 11">JCM 15389</strain>
    </source>
</reference>
<evidence type="ECO:0000256" key="6">
    <source>
        <dbReference type="ARBA" id="ARBA00023010"/>
    </source>
</evidence>
<comment type="subcellular location">
    <subcellularLocation>
        <location evidence="1">Membrane</location>
        <topology evidence="1">Single-pass membrane protein</topology>
    </subcellularLocation>
</comment>
<keyword evidence="2" id="KW-0813">Transport</keyword>
<feature type="region of interest" description="Disordered" evidence="8">
    <location>
        <begin position="38"/>
        <end position="87"/>
    </location>
</feature>
<keyword evidence="3 9" id="KW-0812">Transmembrane</keyword>
<evidence type="ECO:0000256" key="2">
    <source>
        <dbReference type="ARBA" id="ARBA00022448"/>
    </source>
</evidence>